<evidence type="ECO:0000256" key="3">
    <source>
        <dbReference type="ARBA" id="ARBA00022801"/>
    </source>
</evidence>
<comment type="similarity">
    <text evidence="2 9">Belongs to the glycosyl hydrolase 31 family.</text>
</comment>
<dbReference type="PANTHER" id="PTHR22762">
    <property type="entry name" value="ALPHA-GLUCOSIDASE"/>
    <property type="match status" value="1"/>
</dbReference>
<keyword evidence="4" id="KW-0472">Membrane</keyword>
<dbReference type="Pfam" id="PF01055">
    <property type="entry name" value="Glyco_hydro_31_2nd"/>
    <property type="match status" value="1"/>
</dbReference>
<sequence>MGKLPLILLCFVFSTTRAGPLIDCYPEPGATQSACENRGCTWSPGDLSKNEPFCFFKNGVGYTLDSQQGNTYRLRKNSGPKNPWGADLLEIQLTQKTIGSVLNVKIGVEGRFEPPLDFPRETQDSSDSLKLVTSNGDDTFSFSVVRQSTNRKIFDTSIGGLIFADKFIQIASYLPSENMYGWGENAHQTLRHDFSRYTTWAMFGRDEPPNSGELDTKNAYGVHPFYVVVEPDGKTHGVLILNSNAQEVTTAPGPSLIYRTIGGNLDIYFFPGPTPEEVTQQYLKFIGKPFLPAYWALGYQLSRYGYKGLAEMKERIQAVRDKGIPIDIGVADIDYMDRYKDFTTGKDWSGFDDYVKQMHDWGMKLILIYDPAVEVDYDSFKRAMNTNARFIEWETKAQVQQSIQNLYPMAKDTKIMLGVVWPDYHVAFPDFFDSTNKTLKWWIEEFVGYQKQIPYDGIWIDMNEPANFGTNEKHPWYFDSDDHPNDEPLFCPTDGSSEWDLPPYKTHAVWRYGDESNGNFLSTKTLCMLATQNNGKYRLYDTKNLYGLSEAIATQQALFQSTGKRGAVVSRSTYPSLGKYAGHWLGDNTARWEDLRTSIIGAQEFNLFGIPYVGSDVCGFIGTTNEELCLRWQQMGSFHSFYRNHNTIGAPAQDPAVWPSVAEATKEANLFRYQYLPYMFTLHFAASLNGGTVIRPVFYEFPTDSETYDLGYQFMLGRSIMVAPVVKAGAKTVDVYIPTDLWYSLYNYNYGSLISPGFHNLPAPTTYRIPTFVRGASVIPRQTPGLTTTATRQNPFELLIAPCPDGCGHGNLFWDDGETIVNDFAKHDYHQFNFKYNSTASAGVIYINHVKKSSVSLPTLDIIEIFNYKYAPNFGSFRLNGKPVNINVQTSSYSAITKRLYISTKGLINLNVGDQLILEWTNQARVPLSRAQEKRLAMEKNRYEFF</sequence>
<keyword evidence="5" id="KW-1015">Disulfide bond</keyword>
<dbReference type="GO" id="GO:0005975">
    <property type="term" value="P:carbohydrate metabolic process"/>
    <property type="evidence" value="ECO:0007669"/>
    <property type="project" value="InterPro"/>
</dbReference>
<comment type="caution">
    <text evidence="8">Lacks conserved residue(s) required for the propagation of feature annotation.</text>
</comment>
<evidence type="ECO:0000256" key="6">
    <source>
        <dbReference type="ARBA" id="ARBA00023180"/>
    </source>
</evidence>
<organism evidence="12 13">
    <name type="scientific">Caenorhabditis bovis</name>
    <dbReference type="NCBI Taxonomy" id="2654633"/>
    <lineage>
        <taxon>Eukaryota</taxon>
        <taxon>Metazoa</taxon>
        <taxon>Ecdysozoa</taxon>
        <taxon>Nematoda</taxon>
        <taxon>Chromadorea</taxon>
        <taxon>Rhabditida</taxon>
        <taxon>Rhabditina</taxon>
        <taxon>Rhabditomorpha</taxon>
        <taxon>Rhabditoidea</taxon>
        <taxon>Rhabditidae</taxon>
        <taxon>Peloderinae</taxon>
        <taxon>Caenorhabditis</taxon>
    </lineage>
</organism>
<dbReference type="Gene3D" id="2.60.40.1760">
    <property type="entry name" value="glycosyl hydrolase (family 31)"/>
    <property type="match status" value="1"/>
</dbReference>
<dbReference type="InterPro" id="IPR044913">
    <property type="entry name" value="P_trefoil_dom_sf"/>
</dbReference>
<protein>
    <recommendedName>
        <fullName evidence="11">P-type domain-containing protein</fullName>
    </recommendedName>
</protein>
<dbReference type="Pfam" id="PF21365">
    <property type="entry name" value="Glyco_hydro_31_3rd"/>
    <property type="match status" value="1"/>
</dbReference>
<dbReference type="InterPro" id="IPR000322">
    <property type="entry name" value="Glyco_hydro_31_TIM"/>
</dbReference>
<dbReference type="CDD" id="cd00111">
    <property type="entry name" value="Trefoil"/>
    <property type="match status" value="1"/>
</dbReference>
<dbReference type="SUPFAM" id="SSF74650">
    <property type="entry name" value="Galactose mutarotase-like"/>
    <property type="match status" value="1"/>
</dbReference>
<keyword evidence="6" id="KW-0325">Glycoprotein</keyword>
<evidence type="ECO:0000313" key="12">
    <source>
        <dbReference type="EMBL" id="CAB3404386.1"/>
    </source>
</evidence>
<dbReference type="AlphaFoldDB" id="A0A8S1EXZ0"/>
<evidence type="ECO:0000256" key="2">
    <source>
        <dbReference type="ARBA" id="ARBA00007806"/>
    </source>
</evidence>
<dbReference type="InterPro" id="IPR013780">
    <property type="entry name" value="Glyco_hydro_b"/>
</dbReference>
<evidence type="ECO:0000256" key="4">
    <source>
        <dbReference type="ARBA" id="ARBA00023136"/>
    </source>
</evidence>
<evidence type="ECO:0000256" key="1">
    <source>
        <dbReference type="ARBA" id="ARBA00004370"/>
    </source>
</evidence>
<evidence type="ECO:0000313" key="13">
    <source>
        <dbReference type="Proteomes" id="UP000494206"/>
    </source>
</evidence>
<evidence type="ECO:0000256" key="8">
    <source>
        <dbReference type="PROSITE-ProRule" id="PRU00779"/>
    </source>
</evidence>
<dbReference type="GO" id="GO:0004558">
    <property type="term" value="F:alpha-1,4-glucosidase activity"/>
    <property type="evidence" value="ECO:0007669"/>
    <property type="project" value="TreeGrafter"/>
</dbReference>
<dbReference type="Pfam" id="PF00088">
    <property type="entry name" value="Trefoil"/>
    <property type="match status" value="1"/>
</dbReference>
<evidence type="ECO:0000256" key="10">
    <source>
        <dbReference type="SAM" id="SignalP"/>
    </source>
</evidence>
<dbReference type="Proteomes" id="UP000494206">
    <property type="component" value="Unassembled WGS sequence"/>
</dbReference>
<dbReference type="InterPro" id="IPR017853">
    <property type="entry name" value="GH"/>
</dbReference>
<comment type="subcellular location">
    <subcellularLocation>
        <location evidence="1">Membrane</location>
    </subcellularLocation>
</comment>
<dbReference type="PROSITE" id="PS00129">
    <property type="entry name" value="GLYCOSYL_HYDROL_F31_1"/>
    <property type="match status" value="1"/>
</dbReference>
<dbReference type="CDD" id="cd06602">
    <property type="entry name" value="GH31_MGAM_SI_GAA"/>
    <property type="match status" value="1"/>
</dbReference>
<evidence type="ECO:0000259" key="11">
    <source>
        <dbReference type="PROSITE" id="PS51448"/>
    </source>
</evidence>
<accession>A0A8S1EXZ0</accession>
<dbReference type="SUPFAM" id="SSF51445">
    <property type="entry name" value="(Trans)glycosidases"/>
    <property type="match status" value="1"/>
</dbReference>
<dbReference type="PROSITE" id="PS51448">
    <property type="entry name" value="P_TREFOIL_2"/>
    <property type="match status" value="1"/>
</dbReference>
<feature type="signal peptide" evidence="10">
    <location>
        <begin position="1"/>
        <end position="18"/>
    </location>
</feature>
<feature type="domain" description="P-type" evidence="11">
    <location>
        <begin position="8"/>
        <end position="58"/>
    </location>
</feature>
<keyword evidence="13" id="KW-1185">Reference proteome</keyword>
<dbReference type="FunFam" id="2.60.40.1180:FF:000023">
    <property type="entry name" value="neutral alpha-glucosidase AB isoform X2"/>
    <property type="match status" value="1"/>
</dbReference>
<dbReference type="GO" id="GO:0030246">
    <property type="term" value="F:carbohydrate binding"/>
    <property type="evidence" value="ECO:0007669"/>
    <property type="project" value="InterPro"/>
</dbReference>
<gene>
    <name evidence="12" type="ORF">CBOVIS_LOCUS6733</name>
</gene>
<dbReference type="SMART" id="SM00018">
    <property type="entry name" value="PD"/>
    <property type="match status" value="1"/>
</dbReference>
<comment type="caution">
    <text evidence="12">The sequence shown here is derived from an EMBL/GenBank/DDBJ whole genome shotgun (WGS) entry which is preliminary data.</text>
</comment>
<dbReference type="InterPro" id="IPR030458">
    <property type="entry name" value="Glyco_hydro_31_AS"/>
</dbReference>
<proteinExistence type="inferred from homology"/>
<evidence type="ECO:0000256" key="5">
    <source>
        <dbReference type="ARBA" id="ARBA00023157"/>
    </source>
</evidence>
<dbReference type="Gene3D" id="2.60.40.1180">
    <property type="entry name" value="Golgi alpha-mannosidase II"/>
    <property type="match status" value="2"/>
</dbReference>
<evidence type="ECO:0000256" key="7">
    <source>
        <dbReference type="ARBA" id="ARBA00023295"/>
    </source>
</evidence>
<keyword evidence="7 9" id="KW-0326">Glycosidase</keyword>
<dbReference type="EMBL" id="CADEPM010000004">
    <property type="protein sequence ID" value="CAB3404386.1"/>
    <property type="molecule type" value="Genomic_DNA"/>
</dbReference>
<name>A0A8S1EXZ0_9PELO</name>
<dbReference type="InterPro" id="IPR000519">
    <property type="entry name" value="P_trefoil_dom"/>
</dbReference>
<dbReference type="Gene3D" id="3.20.20.80">
    <property type="entry name" value="Glycosidases"/>
    <property type="match status" value="1"/>
</dbReference>
<dbReference type="SUPFAM" id="SSF57492">
    <property type="entry name" value="Trefoil"/>
    <property type="match status" value="1"/>
</dbReference>
<dbReference type="SUPFAM" id="SSF51011">
    <property type="entry name" value="Glycosyl hydrolase domain"/>
    <property type="match status" value="1"/>
</dbReference>
<dbReference type="OrthoDB" id="1334205at2759"/>
<dbReference type="InterPro" id="IPR048395">
    <property type="entry name" value="Glyco_hydro_31_C"/>
</dbReference>
<evidence type="ECO:0000256" key="9">
    <source>
        <dbReference type="RuleBase" id="RU361185"/>
    </source>
</evidence>
<keyword evidence="3 9" id="KW-0378">Hydrolase</keyword>
<reference evidence="12 13" key="1">
    <citation type="submission" date="2020-04" db="EMBL/GenBank/DDBJ databases">
        <authorList>
            <person name="Laetsch R D."/>
            <person name="Stevens L."/>
            <person name="Kumar S."/>
            <person name="Blaxter L. M."/>
        </authorList>
    </citation>
    <scope>NUCLEOTIDE SEQUENCE [LARGE SCALE GENOMIC DNA]</scope>
</reference>
<dbReference type="Gene3D" id="4.10.110.10">
    <property type="entry name" value="Spasmolytic Protein, domain 1"/>
    <property type="match status" value="1"/>
</dbReference>
<feature type="chain" id="PRO_5035801755" description="P-type domain-containing protein" evidence="10">
    <location>
        <begin position="19"/>
        <end position="946"/>
    </location>
</feature>
<keyword evidence="10" id="KW-0732">Signal</keyword>
<dbReference type="PANTHER" id="PTHR22762:SF133">
    <property type="entry name" value="P-TYPE DOMAIN-CONTAINING PROTEIN"/>
    <property type="match status" value="1"/>
</dbReference>
<dbReference type="GO" id="GO:0016020">
    <property type="term" value="C:membrane"/>
    <property type="evidence" value="ECO:0007669"/>
    <property type="project" value="UniProtKB-SubCell"/>
</dbReference>
<dbReference type="CDD" id="cd14752">
    <property type="entry name" value="GH31_N"/>
    <property type="match status" value="1"/>
</dbReference>
<dbReference type="InterPro" id="IPR011013">
    <property type="entry name" value="Gal_mutarotase_sf_dom"/>
</dbReference>